<gene>
    <name evidence="3" type="ORF">F6X38_14770</name>
</gene>
<evidence type="ECO:0000313" key="4">
    <source>
        <dbReference type="Proteomes" id="UP000432089"/>
    </source>
</evidence>
<protein>
    <submittedName>
        <fullName evidence="3">Sel1 repeat family protein</fullName>
    </submittedName>
</protein>
<keyword evidence="4" id="KW-1185">Reference proteome</keyword>
<dbReference type="Gene3D" id="1.25.40.10">
    <property type="entry name" value="Tetratricopeptide repeat domain"/>
    <property type="match status" value="2"/>
</dbReference>
<evidence type="ECO:0000313" key="3">
    <source>
        <dbReference type="EMBL" id="KAB0678748.1"/>
    </source>
</evidence>
<keyword evidence="2" id="KW-0732">Signal</keyword>
<dbReference type="InterPro" id="IPR006597">
    <property type="entry name" value="Sel1-like"/>
</dbReference>
<feature type="signal peptide" evidence="2">
    <location>
        <begin position="1"/>
        <end position="19"/>
    </location>
</feature>
<dbReference type="InterPro" id="IPR050767">
    <property type="entry name" value="Sel1_AlgK"/>
</dbReference>
<dbReference type="InterPro" id="IPR011990">
    <property type="entry name" value="TPR-like_helical_dom_sf"/>
</dbReference>
<accession>A0A7V7TVT4</accession>
<reference evidence="3 4" key="1">
    <citation type="submission" date="2019-09" db="EMBL/GenBank/DDBJ databases">
        <title>YIM 132180 draft genome.</title>
        <authorList>
            <person name="Zhang K."/>
        </authorList>
    </citation>
    <scope>NUCLEOTIDE SEQUENCE [LARGE SCALE GENOMIC DNA]</scope>
    <source>
        <strain evidence="3 4">YIM 132180</strain>
    </source>
</reference>
<dbReference type="Pfam" id="PF08238">
    <property type="entry name" value="Sel1"/>
    <property type="match status" value="6"/>
</dbReference>
<dbReference type="PANTHER" id="PTHR11102:SF160">
    <property type="entry name" value="ERAD-ASSOCIATED E3 UBIQUITIN-PROTEIN LIGASE COMPONENT HRD3"/>
    <property type="match status" value="1"/>
</dbReference>
<evidence type="ECO:0000256" key="2">
    <source>
        <dbReference type="SAM" id="SignalP"/>
    </source>
</evidence>
<dbReference type="EMBL" id="VZDO01000012">
    <property type="protein sequence ID" value="KAB0678748.1"/>
    <property type="molecule type" value="Genomic_DNA"/>
</dbReference>
<evidence type="ECO:0000256" key="1">
    <source>
        <dbReference type="SAM" id="MobiDB-lite"/>
    </source>
</evidence>
<dbReference type="SMART" id="SM00671">
    <property type="entry name" value="SEL1"/>
    <property type="match status" value="6"/>
</dbReference>
<organism evidence="3 4">
    <name type="scientific">Plantimonas leprariae</name>
    <dbReference type="NCBI Taxonomy" id="2615207"/>
    <lineage>
        <taxon>Bacteria</taxon>
        <taxon>Pseudomonadati</taxon>
        <taxon>Pseudomonadota</taxon>
        <taxon>Alphaproteobacteria</taxon>
        <taxon>Hyphomicrobiales</taxon>
        <taxon>Aurantimonadaceae</taxon>
        <taxon>Plantimonas</taxon>
    </lineage>
</organism>
<dbReference type="SUPFAM" id="SSF81901">
    <property type="entry name" value="HCP-like"/>
    <property type="match status" value="1"/>
</dbReference>
<feature type="region of interest" description="Disordered" evidence="1">
    <location>
        <begin position="19"/>
        <end position="55"/>
    </location>
</feature>
<dbReference type="RefSeq" id="WP_150970871.1">
    <property type="nucleotide sequence ID" value="NZ_VZDO01000012.1"/>
</dbReference>
<comment type="caution">
    <text evidence="3">The sequence shown here is derived from an EMBL/GenBank/DDBJ whole genome shotgun (WGS) entry which is preliminary data.</text>
</comment>
<proteinExistence type="predicted"/>
<sequence>MRRLVVLLAGLLSAWPASAQKAPQDLSTQKPPEARTLPTPTAAPRDEAPADAATPARDRAYGALQRGMYLTALQLALPLAKLGDPVAQTLLGEIYGRGLGVPRSDAEAARWYGAAAASGNPDGQFRYALMLLDGSAGRTDPAAARDLMKAAADAGIPLAAYNFGQMLIEESPVAGFTEALPYFQKSAQAGVSDAQYAMAQIYAYGRGVSQPDIPKARAYLLASARGGNVTGQVEFGIWLINGKGGRKDVAAGAGWLRRAAARGNPIAMNRLAHLYKDGIGVAASKVEAGKWSVLAKRADNDDASLDDFFRKLDDDTKKAALEAANKFRPS</sequence>
<feature type="chain" id="PRO_5030941436" evidence="2">
    <location>
        <begin position="20"/>
        <end position="330"/>
    </location>
</feature>
<dbReference type="PANTHER" id="PTHR11102">
    <property type="entry name" value="SEL-1-LIKE PROTEIN"/>
    <property type="match status" value="1"/>
</dbReference>
<dbReference type="AlphaFoldDB" id="A0A7V7TVT4"/>
<name>A0A7V7TVT4_9HYPH</name>
<dbReference type="Proteomes" id="UP000432089">
    <property type="component" value="Unassembled WGS sequence"/>
</dbReference>